<dbReference type="EMBL" id="ML975183">
    <property type="protein sequence ID" value="KAF1808511.1"/>
    <property type="molecule type" value="Genomic_DNA"/>
</dbReference>
<reference evidence="4 6" key="1">
    <citation type="submission" date="2020-01" db="EMBL/GenBank/DDBJ databases">
        <authorList>
            <consortium name="DOE Joint Genome Institute"/>
            <person name="Haridas S."/>
            <person name="Albert R."/>
            <person name="Binder M."/>
            <person name="Bloem J."/>
            <person name="Labutti K."/>
            <person name="Salamov A."/>
            <person name="Andreopoulos B."/>
            <person name="Baker S.E."/>
            <person name="Barry K."/>
            <person name="Bills G."/>
            <person name="Bluhm B.H."/>
            <person name="Cannon C."/>
            <person name="Castanera R."/>
            <person name="Culley D.E."/>
            <person name="Daum C."/>
            <person name="Ezra D."/>
            <person name="Gonzalez J.B."/>
            <person name="Henrissat B."/>
            <person name="Kuo A."/>
            <person name="Liang C."/>
            <person name="Lipzen A."/>
            <person name="Lutzoni F."/>
            <person name="Magnuson J."/>
            <person name="Mondo S."/>
            <person name="Nolan M."/>
            <person name="Ohm R."/>
            <person name="Pangilinan J."/>
            <person name="Park H.-J."/>
            <person name="Ramirez L."/>
            <person name="Alfaro M."/>
            <person name="Sun H."/>
            <person name="Tritt A."/>
            <person name="Yoshinaga Y."/>
            <person name="Zwiers L.-H."/>
            <person name="Turgeon B.G."/>
            <person name="Goodwin S.B."/>
            <person name="Spatafora J.W."/>
            <person name="Crous P.W."/>
            <person name="Grigoriev I.V."/>
        </authorList>
    </citation>
    <scope>NUCLEOTIDE SEQUENCE</scope>
    <source>
        <strain evidence="4 6">CBS 781.70</strain>
    </source>
</reference>
<dbReference type="AlphaFoldDB" id="A0A6G1FS43"/>
<feature type="domain" description="DUF7029" evidence="2">
    <location>
        <begin position="77"/>
        <end position="179"/>
    </location>
</feature>
<organism evidence="4">
    <name type="scientific">Eremomyces bilateralis CBS 781.70</name>
    <dbReference type="NCBI Taxonomy" id="1392243"/>
    <lineage>
        <taxon>Eukaryota</taxon>
        <taxon>Fungi</taxon>
        <taxon>Dikarya</taxon>
        <taxon>Ascomycota</taxon>
        <taxon>Pezizomycotina</taxon>
        <taxon>Dothideomycetes</taxon>
        <taxon>Dothideomycetes incertae sedis</taxon>
        <taxon>Eremomycetales</taxon>
        <taxon>Eremomycetaceae</taxon>
        <taxon>Eremomyces</taxon>
    </lineage>
</organism>
<feature type="domain" description="DUF7223" evidence="3">
    <location>
        <begin position="217"/>
        <end position="452"/>
    </location>
</feature>
<reference evidence="6" key="2">
    <citation type="submission" date="2020-04" db="EMBL/GenBank/DDBJ databases">
        <authorList>
            <consortium name="NCBI Genome Project"/>
        </authorList>
    </citation>
    <scope>NUCLEOTIDE SEQUENCE</scope>
    <source>
        <strain evidence="6">CBS 781.70</strain>
    </source>
</reference>
<evidence type="ECO:0000256" key="1">
    <source>
        <dbReference type="SAM" id="SignalP"/>
    </source>
</evidence>
<reference evidence="6" key="3">
    <citation type="submission" date="2025-04" db="UniProtKB">
        <authorList>
            <consortium name="RefSeq"/>
        </authorList>
    </citation>
    <scope>IDENTIFICATION</scope>
    <source>
        <strain evidence="6">CBS 781.70</strain>
    </source>
</reference>
<dbReference type="Pfam" id="PF23865">
    <property type="entry name" value="DUF7223"/>
    <property type="match status" value="1"/>
</dbReference>
<dbReference type="InterPro" id="IPR054293">
    <property type="entry name" value="DUF7029"/>
</dbReference>
<keyword evidence="5" id="KW-1185">Reference proteome</keyword>
<dbReference type="OrthoDB" id="160645at2759"/>
<evidence type="ECO:0000259" key="2">
    <source>
        <dbReference type="Pfam" id="PF22974"/>
    </source>
</evidence>
<dbReference type="Pfam" id="PF22974">
    <property type="entry name" value="DUF7029"/>
    <property type="match status" value="1"/>
</dbReference>
<feature type="chain" id="PRO_5044631541" evidence="1">
    <location>
        <begin position="22"/>
        <end position="503"/>
    </location>
</feature>
<evidence type="ECO:0000313" key="5">
    <source>
        <dbReference type="Proteomes" id="UP000504638"/>
    </source>
</evidence>
<evidence type="ECO:0000259" key="3">
    <source>
        <dbReference type="Pfam" id="PF23865"/>
    </source>
</evidence>
<dbReference type="InterPro" id="IPR055647">
    <property type="entry name" value="DUF7223"/>
</dbReference>
<accession>A0A6G1FS43</accession>
<feature type="signal peptide" evidence="1">
    <location>
        <begin position="1"/>
        <end position="21"/>
    </location>
</feature>
<evidence type="ECO:0000313" key="4">
    <source>
        <dbReference type="EMBL" id="KAF1808511.1"/>
    </source>
</evidence>
<gene>
    <name evidence="4 6" type="ORF">P152DRAFT_517529</name>
</gene>
<dbReference type="GeneID" id="54423585"/>
<evidence type="ECO:0000313" key="6">
    <source>
        <dbReference type="RefSeq" id="XP_033530142.1"/>
    </source>
</evidence>
<name>A0A6G1FS43_9PEZI</name>
<keyword evidence="1" id="KW-0732">Signal</keyword>
<protein>
    <submittedName>
        <fullName evidence="4 6">Uncharacterized protein</fullName>
    </submittedName>
</protein>
<proteinExistence type="predicted"/>
<dbReference type="Proteomes" id="UP000504638">
    <property type="component" value="Unplaced"/>
</dbReference>
<sequence>MAVLNLLSVFAVAFLVVFGNAVELEEIKPWDLYPLETRDLRRRDMNAFDLRSTETFLWGAQDGVDVILGNFTVMMPGDSENILSMERFHGMLKSVKCEPEKLTIAFEDDQTFEYAKRVWDWVNGADNHTFVMVASKGDCGDNKYRVPYKVYSLHYDEPGNIATLNVSTGSWKDLAHSYEIQVGNIGIPESTSQAVSKRDISKSTSIDLGVDFRFKGKAKIGPVFGEIQCNPCNTRGKLNFEFKIKQKYFVPVGAKFKASPKGLKIRAAVTLISGNDLKTKKETKAEDRIRLIKSSLPGGVSIPGGILSLGPHFVAELGWEFTAAELSIMAKTGATATISDKAVIEADLLNPSKNKFSGWVPKVEFDPLEFQARASVKFQAYVVPSVNLEASVLGKGVETGFLLKAPYIEVRADAITAPDGNACRKGDKKGFALKIVPSWGVELKFTAAVIKGKKLDISLAHGNFAWPGVDPKSLCYAFDEPPKKTRRFVPALPATTSALKGNA</sequence>
<dbReference type="RefSeq" id="XP_033530142.1">
    <property type="nucleotide sequence ID" value="XM_033683015.1"/>
</dbReference>